<reference evidence="1 2" key="1">
    <citation type="submission" date="2019-12" db="EMBL/GenBank/DDBJ databases">
        <title>Novel species isolated from a subtropical stream in China.</title>
        <authorList>
            <person name="Lu H."/>
        </authorList>
    </citation>
    <scope>NUCLEOTIDE SEQUENCE [LARGE SCALE GENOMIC DNA]</scope>
    <source>
        <strain evidence="1 2">FT134W</strain>
    </source>
</reference>
<dbReference type="RefSeq" id="WP_161049294.1">
    <property type="nucleotide sequence ID" value="NZ_WWCR01000003.1"/>
</dbReference>
<accession>A0A7X4GYQ4</accession>
<dbReference type="Pfam" id="PF18143">
    <property type="entry name" value="HAD_SAK_2"/>
    <property type="match status" value="1"/>
</dbReference>
<evidence type="ECO:0000313" key="1">
    <source>
        <dbReference type="EMBL" id="MYM71641.1"/>
    </source>
</evidence>
<evidence type="ECO:0008006" key="3">
    <source>
        <dbReference type="Google" id="ProtNLM"/>
    </source>
</evidence>
<protein>
    <recommendedName>
        <fullName evidence="3">HAD family hydrolase</fullName>
    </recommendedName>
</protein>
<sequence length="171" mass="20027">MSRPIIFLGFEGVLSLAPNAVVCKVLNTALRRKRLDDSLLQSLFCREACENLATLQQQHNAQFVITSIWGDILLKEELCTLLGKCDLHFITANLHKHWRIPFDDWAFKFEEIDDWLRLYQRRHAQFIIIDDDQERQWQTLAPHIWSRTVSCVGNHGFTRDRLKEASQFFAG</sequence>
<dbReference type="Proteomes" id="UP000469734">
    <property type="component" value="Unassembled WGS sequence"/>
</dbReference>
<dbReference type="AlphaFoldDB" id="A0A7X4GYQ4"/>
<dbReference type="EMBL" id="WWCR01000003">
    <property type="protein sequence ID" value="MYM71641.1"/>
    <property type="molecule type" value="Genomic_DNA"/>
</dbReference>
<gene>
    <name evidence="1" type="ORF">GTP56_05450</name>
</gene>
<comment type="caution">
    <text evidence="1">The sequence shown here is derived from an EMBL/GenBank/DDBJ whole genome shotgun (WGS) entry which is preliminary data.</text>
</comment>
<name>A0A7X4GYQ4_9BURK</name>
<organism evidence="1 2">
    <name type="scientific">Duganella margarita</name>
    <dbReference type="NCBI Taxonomy" id="2692170"/>
    <lineage>
        <taxon>Bacteria</taxon>
        <taxon>Pseudomonadati</taxon>
        <taxon>Pseudomonadota</taxon>
        <taxon>Betaproteobacteria</taxon>
        <taxon>Burkholderiales</taxon>
        <taxon>Oxalobacteraceae</taxon>
        <taxon>Telluria group</taxon>
        <taxon>Duganella</taxon>
    </lineage>
</organism>
<proteinExistence type="predicted"/>
<evidence type="ECO:0000313" key="2">
    <source>
        <dbReference type="Proteomes" id="UP000469734"/>
    </source>
</evidence>